<gene>
    <name evidence="11" type="ORF">HDID_LOCUS6561</name>
</gene>
<evidence type="ECO:0000256" key="3">
    <source>
        <dbReference type="ARBA" id="ARBA00005861"/>
    </source>
</evidence>
<sequence>MAHILAYWDFRGRAEPIRLLLRYLGVDFEEKLYRFGPAPEYDREEWFDEKFKLSLDFPNLPYYIDGDFKLTQSSAILEYIADKHGMVPNCKKQRAILHMLLNASLDLRMNFARLCYNPDFENLKAPFLKGLPDSLRIFEEYLSDKTWLTGDKINYPDFHLCELLNQLEKFEPSCLTGFPKLKAYLTRFENLPKLKEYMSSEEFKKRDCMAKLAKWRNNY</sequence>
<organism evidence="13">
    <name type="scientific">Hymenolepis diminuta</name>
    <name type="common">Rat tapeworm</name>
    <dbReference type="NCBI Taxonomy" id="6216"/>
    <lineage>
        <taxon>Eukaryota</taxon>
        <taxon>Metazoa</taxon>
        <taxon>Spiralia</taxon>
        <taxon>Lophotrochozoa</taxon>
        <taxon>Platyhelminthes</taxon>
        <taxon>Cestoda</taxon>
        <taxon>Eucestoda</taxon>
        <taxon>Cyclophyllidea</taxon>
        <taxon>Hymenolepididae</taxon>
        <taxon>Hymenolepis</taxon>
    </lineage>
</organism>
<dbReference type="PROSITE" id="PS50404">
    <property type="entry name" value="GST_NTER"/>
    <property type="match status" value="1"/>
</dbReference>
<accession>A0A0R3SNP8</accession>
<dbReference type="Gene3D" id="3.40.30.10">
    <property type="entry name" value="Glutaredoxin"/>
    <property type="match status" value="1"/>
</dbReference>
<dbReference type="SFLD" id="SFLDG00363">
    <property type="entry name" value="AMPS_(cytGST):_Alpha-__Mu-__Pi"/>
    <property type="match status" value="1"/>
</dbReference>
<dbReference type="Proteomes" id="UP000274504">
    <property type="component" value="Unassembled WGS sequence"/>
</dbReference>
<evidence type="ECO:0000256" key="8">
    <source>
        <dbReference type="ARBA" id="ARBA00081375"/>
    </source>
</evidence>
<dbReference type="FunFam" id="3.40.30.10:FF:000019">
    <property type="entry name" value="Glutathione S-transferase Mu"/>
    <property type="match status" value="1"/>
</dbReference>
<dbReference type="SFLD" id="SFLDG01205">
    <property type="entry name" value="AMPS.1"/>
    <property type="match status" value="1"/>
</dbReference>
<dbReference type="WBParaSite" id="HDID_0000656301-mRNA-1">
    <property type="protein sequence ID" value="HDID_0000656301-mRNA-1"/>
    <property type="gene ID" value="HDID_0000656301"/>
</dbReference>
<dbReference type="PANTHER" id="PTHR11571">
    <property type="entry name" value="GLUTATHIONE S-TRANSFERASE"/>
    <property type="match status" value="1"/>
</dbReference>
<dbReference type="Pfam" id="PF14497">
    <property type="entry name" value="GST_C_3"/>
    <property type="match status" value="1"/>
</dbReference>
<dbReference type="GO" id="GO:0006749">
    <property type="term" value="P:glutathione metabolic process"/>
    <property type="evidence" value="ECO:0007669"/>
    <property type="project" value="TreeGrafter"/>
</dbReference>
<dbReference type="InterPro" id="IPR010987">
    <property type="entry name" value="Glutathione-S-Trfase_C-like"/>
</dbReference>
<reference evidence="11 12" key="2">
    <citation type="submission" date="2018-11" db="EMBL/GenBank/DDBJ databases">
        <authorList>
            <consortium name="Pathogen Informatics"/>
        </authorList>
    </citation>
    <scope>NUCLEOTIDE SEQUENCE [LARGE SCALE GENOMIC DNA]</scope>
</reference>
<evidence type="ECO:0000256" key="6">
    <source>
        <dbReference type="ARBA" id="ARBA00022679"/>
    </source>
</evidence>
<evidence type="ECO:0000256" key="5">
    <source>
        <dbReference type="ARBA" id="ARBA00012452"/>
    </source>
</evidence>
<evidence type="ECO:0000256" key="4">
    <source>
        <dbReference type="ARBA" id="ARBA00011738"/>
    </source>
</evidence>
<dbReference type="GO" id="GO:0004364">
    <property type="term" value="F:glutathione transferase activity"/>
    <property type="evidence" value="ECO:0007669"/>
    <property type="project" value="UniProtKB-EC"/>
</dbReference>
<comment type="function">
    <text evidence="1">GST isoenzymes appear to play a central role in the parasite detoxification system. Other functions are also suspected including a role in increasing the solubility of haematin in the parasite gut.</text>
</comment>
<comment type="similarity">
    <text evidence="3">Belongs to the GST superfamily. Mu family.</text>
</comment>
<dbReference type="AlphaFoldDB" id="A0A0R3SNP8"/>
<dbReference type="PRINTS" id="PR01267">
    <property type="entry name" value="GSTRNSFRASEM"/>
</dbReference>
<dbReference type="Pfam" id="PF02798">
    <property type="entry name" value="GST_N"/>
    <property type="match status" value="1"/>
</dbReference>
<dbReference type="SUPFAM" id="SSF47616">
    <property type="entry name" value="GST C-terminal domain-like"/>
    <property type="match status" value="1"/>
</dbReference>
<comment type="subunit">
    <text evidence="4">Homodimer.</text>
</comment>
<dbReference type="EC" id="2.5.1.18" evidence="5"/>
<dbReference type="InterPro" id="IPR050213">
    <property type="entry name" value="GST_superfamily"/>
</dbReference>
<dbReference type="EMBL" id="UYSG01006000">
    <property type="protein sequence ID" value="VDL58879.1"/>
    <property type="molecule type" value="Genomic_DNA"/>
</dbReference>
<dbReference type="InterPro" id="IPR003081">
    <property type="entry name" value="GST_mu"/>
</dbReference>
<evidence type="ECO:0000259" key="10">
    <source>
        <dbReference type="PROSITE" id="PS50405"/>
    </source>
</evidence>
<protein>
    <recommendedName>
        <fullName evidence="5">glutathione transferase</fullName>
        <ecNumber evidence="5">2.5.1.18</ecNumber>
    </recommendedName>
    <alternativeName>
        <fullName evidence="8">GST class-mu</fullName>
    </alternativeName>
</protein>
<evidence type="ECO:0000313" key="13">
    <source>
        <dbReference type="WBParaSite" id="HDID_0000656301-mRNA-1"/>
    </source>
</evidence>
<evidence type="ECO:0000259" key="9">
    <source>
        <dbReference type="PROSITE" id="PS50404"/>
    </source>
</evidence>
<dbReference type="PANTHER" id="PTHR11571:SF222">
    <property type="entry name" value="GLUTATHIONE TRANSFERASE"/>
    <property type="match status" value="1"/>
</dbReference>
<name>A0A0R3SNP8_HYMDI</name>
<dbReference type="InterPro" id="IPR004046">
    <property type="entry name" value="GST_C"/>
</dbReference>
<dbReference type="STRING" id="6216.A0A0R3SNP8"/>
<dbReference type="CDD" id="cd03075">
    <property type="entry name" value="GST_N_Mu"/>
    <property type="match status" value="1"/>
</dbReference>
<dbReference type="SUPFAM" id="SSF52833">
    <property type="entry name" value="Thioredoxin-like"/>
    <property type="match status" value="1"/>
</dbReference>
<proteinExistence type="inferred from homology"/>
<evidence type="ECO:0000256" key="7">
    <source>
        <dbReference type="ARBA" id="ARBA00047960"/>
    </source>
</evidence>
<evidence type="ECO:0000256" key="2">
    <source>
        <dbReference type="ARBA" id="ARBA00003701"/>
    </source>
</evidence>
<dbReference type="InterPro" id="IPR040079">
    <property type="entry name" value="Glutathione_S-Trfase"/>
</dbReference>
<dbReference type="FunFam" id="1.20.1050.10:FF:000003">
    <property type="entry name" value="Glutathione S-transferase 2"/>
    <property type="match status" value="1"/>
</dbReference>
<dbReference type="OrthoDB" id="4951845at2759"/>
<feature type="domain" description="GST N-terminal" evidence="9">
    <location>
        <begin position="1"/>
        <end position="88"/>
    </location>
</feature>
<comment type="function">
    <text evidence="2">Conjugation of reduced glutathione to a wide number of exogenous and endogenous hydrophobic electrophiles.</text>
</comment>
<dbReference type="InterPro" id="IPR004045">
    <property type="entry name" value="Glutathione_S-Trfase_N"/>
</dbReference>
<reference evidence="13" key="1">
    <citation type="submission" date="2017-02" db="UniProtKB">
        <authorList>
            <consortium name="WormBaseParasite"/>
        </authorList>
    </citation>
    <scope>IDENTIFICATION</scope>
</reference>
<feature type="domain" description="GST C-terminal" evidence="10">
    <location>
        <begin position="90"/>
        <end position="208"/>
    </location>
</feature>
<evidence type="ECO:0000256" key="1">
    <source>
        <dbReference type="ARBA" id="ARBA00002446"/>
    </source>
</evidence>
<dbReference type="Gene3D" id="1.20.1050.10">
    <property type="match status" value="1"/>
</dbReference>
<comment type="catalytic activity">
    <reaction evidence="7">
        <text>RX + glutathione = an S-substituted glutathione + a halide anion + H(+)</text>
        <dbReference type="Rhea" id="RHEA:16437"/>
        <dbReference type="ChEBI" id="CHEBI:15378"/>
        <dbReference type="ChEBI" id="CHEBI:16042"/>
        <dbReference type="ChEBI" id="CHEBI:17792"/>
        <dbReference type="ChEBI" id="CHEBI:57925"/>
        <dbReference type="ChEBI" id="CHEBI:90779"/>
        <dbReference type="EC" id="2.5.1.18"/>
    </reaction>
</comment>
<dbReference type="PROSITE" id="PS50405">
    <property type="entry name" value="GST_CTER"/>
    <property type="match status" value="1"/>
</dbReference>
<dbReference type="SFLD" id="SFLDS00019">
    <property type="entry name" value="Glutathione_Transferase_(cytos"/>
    <property type="match status" value="1"/>
</dbReference>
<evidence type="ECO:0000313" key="12">
    <source>
        <dbReference type="Proteomes" id="UP000274504"/>
    </source>
</evidence>
<evidence type="ECO:0000313" key="11">
    <source>
        <dbReference type="EMBL" id="VDL58879.1"/>
    </source>
</evidence>
<keyword evidence="6" id="KW-0808">Transferase</keyword>
<dbReference type="InterPro" id="IPR036282">
    <property type="entry name" value="Glutathione-S-Trfase_C_sf"/>
</dbReference>
<dbReference type="InterPro" id="IPR036249">
    <property type="entry name" value="Thioredoxin-like_sf"/>
</dbReference>